<gene>
    <name evidence="1" type="ORF">Enr8_50930</name>
</gene>
<evidence type="ECO:0000313" key="2">
    <source>
        <dbReference type="Proteomes" id="UP000318878"/>
    </source>
</evidence>
<comment type="caution">
    <text evidence="1">The sequence shown here is derived from an EMBL/GenBank/DDBJ whole genome shotgun (WGS) entry which is preliminary data.</text>
</comment>
<proteinExistence type="predicted"/>
<dbReference type="Proteomes" id="UP000318878">
    <property type="component" value="Unassembled WGS sequence"/>
</dbReference>
<reference evidence="1 2" key="1">
    <citation type="submission" date="2019-02" db="EMBL/GenBank/DDBJ databases">
        <title>Deep-cultivation of Planctomycetes and their phenomic and genomic characterization uncovers novel biology.</title>
        <authorList>
            <person name="Wiegand S."/>
            <person name="Jogler M."/>
            <person name="Boedeker C."/>
            <person name="Pinto D."/>
            <person name="Vollmers J."/>
            <person name="Rivas-Marin E."/>
            <person name="Kohn T."/>
            <person name="Peeters S.H."/>
            <person name="Heuer A."/>
            <person name="Rast P."/>
            <person name="Oberbeckmann S."/>
            <person name="Bunk B."/>
            <person name="Jeske O."/>
            <person name="Meyerdierks A."/>
            <person name="Storesund J.E."/>
            <person name="Kallscheuer N."/>
            <person name="Luecker S."/>
            <person name="Lage O.M."/>
            <person name="Pohl T."/>
            <person name="Merkel B.J."/>
            <person name="Hornburger P."/>
            <person name="Mueller R.-W."/>
            <person name="Bruemmer F."/>
            <person name="Labrenz M."/>
            <person name="Spormann A.M."/>
            <person name="Op Den Camp H."/>
            <person name="Overmann J."/>
            <person name="Amann R."/>
            <person name="Jetten M.S.M."/>
            <person name="Mascher T."/>
            <person name="Medema M.H."/>
            <person name="Devos D.P."/>
            <person name="Kaster A.-K."/>
            <person name="Ovreas L."/>
            <person name="Rohde M."/>
            <person name="Galperin M.Y."/>
            <person name="Jogler C."/>
        </authorList>
    </citation>
    <scope>NUCLEOTIDE SEQUENCE [LARGE SCALE GENOMIC DNA]</scope>
    <source>
        <strain evidence="1 2">Enr8</strain>
    </source>
</reference>
<name>A0A5C5UUY8_9BACT</name>
<sequence>MQKKITVSAINSVASWAPKRTIWPAVCDFRRKQPWRMRTLTMNTAETKSELHQALEDFESQLETPIVPGELPEWCKSAKKGCAAVHAALPPKLKDHEIIYKQISREDPSLQPRVESMQAEDERLSAEAEFLDDQFVLTAAAAEIVEPNEQPAESLAQELADRAIQYVIAVRKQEHAVRTWYIEALERDRGDKD</sequence>
<organism evidence="1 2">
    <name type="scientific">Blastopirellula retiformator</name>
    <dbReference type="NCBI Taxonomy" id="2527970"/>
    <lineage>
        <taxon>Bacteria</taxon>
        <taxon>Pseudomonadati</taxon>
        <taxon>Planctomycetota</taxon>
        <taxon>Planctomycetia</taxon>
        <taxon>Pirellulales</taxon>
        <taxon>Pirellulaceae</taxon>
        <taxon>Blastopirellula</taxon>
    </lineage>
</organism>
<evidence type="ECO:0000313" key="1">
    <source>
        <dbReference type="EMBL" id="TWT29292.1"/>
    </source>
</evidence>
<dbReference type="AlphaFoldDB" id="A0A5C5UUY8"/>
<protein>
    <submittedName>
        <fullName evidence="1">Uncharacterized protein</fullName>
    </submittedName>
</protein>
<keyword evidence="2" id="KW-1185">Reference proteome</keyword>
<dbReference type="EMBL" id="SJPF01000009">
    <property type="protein sequence ID" value="TWT29292.1"/>
    <property type="molecule type" value="Genomic_DNA"/>
</dbReference>
<accession>A0A5C5UUY8</accession>